<dbReference type="EMBL" id="LNGD01000305">
    <property type="protein sequence ID" value="KYC44300.1"/>
    <property type="molecule type" value="Genomic_DNA"/>
</dbReference>
<comment type="caution">
    <text evidence="1">The sequence shown here is derived from an EMBL/GenBank/DDBJ whole genome shotgun (WGS) entry which is preliminary data.</text>
</comment>
<dbReference type="AlphaFoldDB" id="A0A150IH48"/>
<name>A0A150IH48_9EURY</name>
<reference evidence="1 2" key="1">
    <citation type="journal article" date="2016" name="ISME J.">
        <title>Chasing the elusive Euryarchaeota class WSA2: genomes reveal a uniquely fastidious methyl-reducing methanogen.</title>
        <authorList>
            <person name="Nobu M.K."/>
            <person name="Narihiro T."/>
            <person name="Kuroda K."/>
            <person name="Mei R."/>
            <person name="Liu W.T."/>
        </authorList>
    </citation>
    <scope>NUCLEOTIDE SEQUENCE [LARGE SCALE GENOMIC DNA]</scope>
    <source>
        <strain evidence="1">U1lsi0528_Bin089</strain>
    </source>
</reference>
<dbReference type="Proteomes" id="UP000075578">
    <property type="component" value="Unassembled WGS sequence"/>
</dbReference>
<evidence type="ECO:0000313" key="1">
    <source>
        <dbReference type="EMBL" id="KYC44300.1"/>
    </source>
</evidence>
<proteinExistence type="predicted"/>
<evidence type="ECO:0000313" key="2">
    <source>
        <dbReference type="Proteomes" id="UP000075578"/>
    </source>
</evidence>
<gene>
    <name evidence="1" type="ORF">AMQ74_01989</name>
</gene>
<protein>
    <submittedName>
        <fullName evidence="1">Uncharacterized protein</fullName>
    </submittedName>
</protein>
<sequence length="90" mass="10422">MERKFVDENELRKLIEGDEDTWKSFTVLVNLVGRNYPFYKDPERKVLERMVSKGIKTLDDAQSFIMNLYFAESKAGRVIKQARGYGGARG</sequence>
<organism evidence="1 2">
    <name type="scientific">Candidatus Methanofastidiosum methylothiophilum</name>
    <dbReference type="NCBI Taxonomy" id="1705564"/>
    <lineage>
        <taxon>Archaea</taxon>
        <taxon>Methanobacteriati</taxon>
        <taxon>Methanobacteriota</taxon>
        <taxon>Stenosarchaea group</taxon>
        <taxon>Candidatus Methanofastidiosia</taxon>
        <taxon>Candidatus Methanofastidiosales</taxon>
        <taxon>Candidatus Methanofastidiosaceae</taxon>
        <taxon>Candidatus Methanofastidiosum</taxon>
    </lineage>
</organism>
<accession>A0A150IH48</accession>